<dbReference type="OMA" id="NENTHYY"/>
<name>A3LPI9_PICST</name>
<dbReference type="eggNOG" id="ENOG502RPXY">
    <property type="taxonomic scope" value="Eukaryota"/>
</dbReference>
<dbReference type="EMBL" id="CP000496">
    <property type="protein sequence ID" value="ABN65054.2"/>
    <property type="molecule type" value="Genomic_DNA"/>
</dbReference>
<keyword evidence="2" id="KW-1185">Reference proteome</keyword>
<dbReference type="GeneID" id="4837041"/>
<dbReference type="Proteomes" id="UP000002258">
    <property type="component" value="Chromosome 2"/>
</dbReference>
<gene>
    <name evidence="1" type="ORF">PICST_29961</name>
</gene>
<dbReference type="HOGENOM" id="CLU_434822_0_0_1"/>
<protein>
    <recommendedName>
        <fullName evidence="3">F-box domain-containing protein</fullName>
    </recommendedName>
</protein>
<dbReference type="InParanoid" id="A3LPI9"/>
<dbReference type="InterPro" id="IPR036047">
    <property type="entry name" value="F-box-like_dom_sf"/>
</dbReference>
<reference evidence="1 2" key="1">
    <citation type="journal article" date="2007" name="Nat. Biotechnol.">
        <title>Genome sequence of the lignocellulose-bioconverting and xylose-fermenting yeast Pichia stipitis.</title>
        <authorList>
            <person name="Jeffries T.W."/>
            <person name="Grigoriev I.V."/>
            <person name="Grimwood J."/>
            <person name="Laplaza J.M."/>
            <person name="Aerts A."/>
            <person name="Salamov A."/>
            <person name="Schmutz J."/>
            <person name="Lindquist E."/>
            <person name="Dehal P."/>
            <person name="Shapiro H."/>
            <person name="Jin Y.S."/>
            <person name="Passoth V."/>
            <person name="Richardson P.M."/>
        </authorList>
    </citation>
    <scope>NUCLEOTIDE SEQUENCE [LARGE SCALE GENOMIC DNA]</scope>
    <source>
        <strain evidence="2">ATCC 58785 / CBS 6054 / NBRC 10063 / NRRL Y-11545</strain>
    </source>
</reference>
<dbReference type="OrthoDB" id="550575at2759"/>
<accession>A3LPI9</accession>
<evidence type="ECO:0008006" key="3">
    <source>
        <dbReference type="Google" id="ProtNLM"/>
    </source>
</evidence>
<dbReference type="AlphaFoldDB" id="A3LPI9"/>
<dbReference type="KEGG" id="pic:PICST_29961"/>
<evidence type="ECO:0000313" key="2">
    <source>
        <dbReference type="Proteomes" id="UP000002258"/>
    </source>
</evidence>
<dbReference type="RefSeq" id="XP_001383083.2">
    <property type="nucleotide sequence ID" value="XM_001383046.1"/>
</dbReference>
<dbReference type="SUPFAM" id="SSF81383">
    <property type="entry name" value="F-box domain"/>
    <property type="match status" value="1"/>
</dbReference>
<evidence type="ECO:0000313" key="1">
    <source>
        <dbReference type="EMBL" id="ABN65054.2"/>
    </source>
</evidence>
<proteinExistence type="predicted"/>
<sequence length="629" mass="72644">MPISDLPVDILNRVIFLGSLEIQDIINLSLTCKSLSQSRNGYAWKTIYDHHWGNVLNDYELYSENYVPYTSWHDLSMQMFKKQKKLASRLSKYSPRGTTNIGVFLDKFANDNHYIPILQNLFEKLVDKSESEFVSLGGSIDISKLSLLVNLIKAQTVRIAIEHLTPISVCSEPSAFRVEAICFRIALLMGPNPNLVRNRTIKLQQIRNTLRRNLRPELELQKFKSFTLMNGMKEDILTFKDSRAFKLFVKRVIETCYSHFSIKTTTQMPHCPSDVDTYNPYDYFEDFNILSLYSDISKGSSFVVMAILGRVIEEFLSDFHIVINEKRVTNCRVTLTKSFIRIGDILCLLRPTYVSGRCYEIEVFTVKEFLSVLARMNRLNERNSYIDPVNEKYVVDYFKDMNVFHSLSNFYKENYSAELWLRPNSAFVSPDDFMFAKVLCHLIAGQYERESSEIDYVYDGKDLKQVLLKSNNFIHLNTIYQNFGKYQPSLVEHLKLSKGIPSSHFFAKGIDLLDNTDGVISFQKVRENTCPCLSSSILNGQAIFHSRTCEPAIILGSKQDEPDLLFTLLNNGHYSIYRSESVKLTRFPVGDITLFRQLLGAIRLDILGLLYFEGIELYGEFIRFYPIGY</sequence>
<organism evidence="1 2">
    <name type="scientific">Scheffersomyces stipitis (strain ATCC 58785 / CBS 6054 / NBRC 10063 / NRRL Y-11545)</name>
    <name type="common">Yeast</name>
    <name type="synonym">Pichia stipitis</name>
    <dbReference type="NCBI Taxonomy" id="322104"/>
    <lineage>
        <taxon>Eukaryota</taxon>
        <taxon>Fungi</taxon>
        <taxon>Dikarya</taxon>
        <taxon>Ascomycota</taxon>
        <taxon>Saccharomycotina</taxon>
        <taxon>Pichiomycetes</taxon>
        <taxon>Debaryomycetaceae</taxon>
        <taxon>Scheffersomyces</taxon>
    </lineage>
</organism>